<evidence type="ECO:0000259" key="2">
    <source>
        <dbReference type="Pfam" id="PF19099"/>
    </source>
</evidence>
<feature type="domain" description="DUF5786" evidence="2">
    <location>
        <begin position="3"/>
        <end position="53"/>
    </location>
</feature>
<evidence type="ECO:0000313" key="4">
    <source>
        <dbReference type="Proteomes" id="UP001149411"/>
    </source>
</evidence>
<sequence>MGMGAYDESEQNRREETKQVDDEEAEQITTDQYDGDVSYDTPETADVLMENFRRGDDGA</sequence>
<keyword evidence="4" id="KW-1185">Reference proteome</keyword>
<organism evidence="3 4">
    <name type="scientific">Halorutilus salinus</name>
    <dbReference type="NCBI Taxonomy" id="2487751"/>
    <lineage>
        <taxon>Archaea</taxon>
        <taxon>Methanobacteriati</taxon>
        <taxon>Methanobacteriota</taxon>
        <taxon>Stenosarchaea group</taxon>
        <taxon>Halobacteria</taxon>
        <taxon>Halorutilales</taxon>
        <taxon>Halorutilaceae</taxon>
        <taxon>Halorutilus</taxon>
    </lineage>
</organism>
<evidence type="ECO:0000313" key="3">
    <source>
        <dbReference type="EMBL" id="MCX2818912.1"/>
    </source>
</evidence>
<dbReference type="Pfam" id="PF19099">
    <property type="entry name" value="DUF5786"/>
    <property type="match status" value="1"/>
</dbReference>
<dbReference type="Proteomes" id="UP001149411">
    <property type="component" value="Unassembled WGS sequence"/>
</dbReference>
<gene>
    <name evidence="3" type="ORF">EGH25_06060</name>
</gene>
<reference evidence="3" key="1">
    <citation type="submission" date="2022-09" db="EMBL/GenBank/DDBJ databases">
        <title>Haloadaptaus new haloarchaeum isolated from saline soil.</title>
        <authorList>
            <person name="Duran-Viseras A."/>
            <person name="Sanchez-Porro C."/>
            <person name="Ventosa A."/>
        </authorList>
    </citation>
    <scope>NUCLEOTIDE SEQUENCE</scope>
    <source>
        <strain evidence="3">F3-133</strain>
    </source>
</reference>
<feature type="compositionally biased region" description="Basic and acidic residues" evidence="1">
    <location>
        <begin position="10"/>
        <end position="20"/>
    </location>
</feature>
<protein>
    <submittedName>
        <fullName evidence="3">DUF5786 family protein</fullName>
    </submittedName>
</protein>
<name>A0A9Q4C4I2_9EURY</name>
<proteinExistence type="predicted"/>
<evidence type="ECO:0000256" key="1">
    <source>
        <dbReference type="SAM" id="MobiDB-lite"/>
    </source>
</evidence>
<dbReference type="EMBL" id="RKLV01000005">
    <property type="protein sequence ID" value="MCX2818912.1"/>
    <property type="molecule type" value="Genomic_DNA"/>
</dbReference>
<dbReference type="AlphaFoldDB" id="A0A9Q4C4I2"/>
<comment type="caution">
    <text evidence="3">The sequence shown here is derived from an EMBL/GenBank/DDBJ whole genome shotgun (WGS) entry which is preliminary data.</text>
</comment>
<dbReference type="InterPro" id="IPR043902">
    <property type="entry name" value="DUF5786"/>
</dbReference>
<accession>A0A9Q4C4I2</accession>
<feature type="region of interest" description="Disordered" evidence="1">
    <location>
        <begin position="1"/>
        <end position="40"/>
    </location>
</feature>
<dbReference type="RefSeq" id="WP_266086979.1">
    <property type="nucleotide sequence ID" value="NZ_RKLV01000005.1"/>
</dbReference>